<dbReference type="Pfam" id="PF00030">
    <property type="entry name" value="Crystall"/>
    <property type="match status" value="1"/>
</dbReference>
<organism evidence="5 6">
    <name type="scientific">Halocaridina rubra</name>
    <name type="common">Hawaiian red shrimp</name>
    <dbReference type="NCBI Taxonomy" id="373956"/>
    <lineage>
        <taxon>Eukaryota</taxon>
        <taxon>Metazoa</taxon>
        <taxon>Ecdysozoa</taxon>
        <taxon>Arthropoda</taxon>
        <taxon>Crustacea</taxon>
        <taxon>Multicrustacea</taxon>
        <taxon>Malacostraca</taxon>
        <taxon>Eumalacostraca</taxon>
        <taxon>Eucarida</taxon>
        <taxon>Decapoda</taxon>
        <taxon>Pleocyemata</taxon>
        <taxon>Caridea</taxon>
        <taxon>Atyoidea</taxon>
        <taxon>Atyidae</taxon>
        <taxon>Halocaridina</taxon>
    </lineage>
</organism>
<dbReference type="SUPFAM" id="SSF49695">
    <property type="entry name" value="gamma-Crystallin-like"/>
    <property type="match status" value="2"/>
</dbReference>
<evidence type="ECO:0000256" key="2">
    <source>
        <dbReference type="ARBA" id="ARBA00022737"/>
    </source>
</evidence>
<dbReference type="EMBL" id="JAXCGZ010002523">
    <property type="protein sequence ID" value="KAK7083806.1"/>
    <property type="molecule type" value="Genomic_DNA"/>
</dbReference>
<gene>
    <name evidence="5" type="ORF">SK128_010488</name>
</gene>
<evidence type="ECO:0000256" key="1">
    <source>
        <dbReference type="ARBA" id="ARBA00009646"/>
    </source>
</evidence>
<dbReference type="PROSITE" id="PS51257">
    <property type="entry name" value="PROKAR_LIPOPROTEIN"/>
    <property type="match status" value="1"/>
</dbReference>
<evidence type="ECO:0000313" key="5">
    <source>
        <dbReference type="EMBL" id="KAK7083806.1"/>
    </source>
</evidence>
<evidence type="ECO:0000259" key="4">
    <source>
        <dbReference type="Pfam" id="PF00030"/>
    </source>
</evidence>
<dbReference type="Proteomes" id="UP001381693">
    <property type="component" value="Unassembled WGS sequence"/>
</dbReference>
<reference evidence="5 6" key="1">
    <citation type="submission" date="2023-11" db="EMBL/GenBank/DDBJ databases">
        <title>Halocaridina rubra genome assembly.</title>
        <authorList>
            <person name="Smith C."/>
        </authorList>
    </citation>
    <scope>NUCLEOTIDE SEQUENCE [LARGE SCALE GENOMIC DNA]</scope>
    <source>
        <strain evidence="5">EP-1</strain>
        <tissue evidence="5">Whole</tissue>
    </source>
</reference>
<comment type="similarity">
    <text evidence="1">Belongs to the beta/gamma-crystallin family.</text>
</comment>
<dbReference type="AlphaFoldDB" id="A0AAN8XGP6"/>
<evidence type="ECO:0000313" key="6">
    <source>
        <dbReference type="Proteomes" id="UP001381693"/>
    </source>
</evidence>
<feature type="chain" id="PRO_5043030459" description="Beta/gamma crystallin 'Greek key' domain-containing protein" evidence="3">
    <location>
        <begin position="19"/>
        <end position="234"/>
    </location>
</feature>
<protein>
    <recommendedName>
        <fullName evidence="4">Beta/gamma crystallin 'Greek key' domain-containing protein</fullName>
    </recommendedName>
</protein>
<evidence type="ECO:0000256" key="3">
    <source>
        <dbReference type="SAM" id="SignalP"/>
    </source>
</evidence>
<proteinExistence type="inferred from homology"/>
<sequence length="234" mass="25859">MKSLQFFSFCLFLLGCHCSPQEVTLYSSTGCTGSSVYINGDVPDLAAVGFNDIANSALKNGIWIFYENGNYNAVGGQTLLFWSINYCSDFDPEERNMVSSLRYAGKQDSLNGETFSLYEGYFFTGQEYWSDTDNADLGDFNDRATSLMITGQSPWTIYSDNGFGGMPLCFYPDTYIEAGFERIDLGYFADLAMYGFDKAVSSVAKGCFGKNIVRLSHPANKSTSSHAGMVMNKQ</sequence>
<name>A0AAN8XGP6_HALRR</name>
<keyword evidence="6" id="KW-1185">Reference proteome</keyword>
<keyword evidence="3" id="KW-0732">Signal</keyword>
<accession>A0AAN8XGP6</accession>
<dbReference type="Gene3D" id="2.60.20.10">
    <property type="entry name" value="Crystallins"/>
    <property type="match status" value="2"/>
</dbReference>
<comment type="caution">
    <text evidence="5">The sequence shown here is derived from an EMBL/GenBank/DDBJ whole genome shotgun (WGS) entry which is preliminary data.</text>
</comment>
<feature type="signal peptide" evidence="3">
    <location>
        <begin position="1"/>
        <end position="18"/>
    </location>
</feature>
<feature type="domain" description="Beta/gamma crystallin 'Greek key'" evidence="4">
    <location>
        <begin position="23"/>
        <end position="75"/>
    </location>
</feature>
<dbReference type="InterPro" id="IPR011024">
    <property type="entry name" value="G_crystallin-like"/>
</dbReference>
<keyword evidence="2" id="KW-0677">Repeat</keyword>
<dbReference type="Pfam" id="PF03995">
    <property type="entry name" value="Inhibitor_I36"/>
    <property type="match status" value="1"/>
</dbReference>
<dbReference type="InterPro" id="IPR001064">
    <property type="entry name" value="Beta/gamma_crystallin"/>
</dbReference>